<dbReference type="EMBL" id="JBIRRB010000004">
    <property type="protein sequence ID" value="MFI0911933.1"/>
    <property type="molecule type" value="Genomic_DNA"/>
</dbReference>
<gene>
    <name evidence="1" type="ORF">ACH4TF_15920</name>
</gene>
<sequence>MRIEISRVLDAESRAICFSSPVGSGQGIWRGEGPPETGAHDVEFDVPDVVRSWGLVASSGRGIEGVDGFGVSVTGVVERIDDDSVVALRLETDVLLVEILDGVRPVAVGDRLRFTASGLELYPYEL</sequence>
<dbReference type="RefSeq" id="WP_397613102.1">
    <property type="nucleotide sequence ID" value="NZ_JBIRRB010000004.1"/>
</dbReference>
<comment type="caution">
    <text evidence="1">The sequence shown here is derived from an EMBL/GenBank/DDBJ whole genome shotgun (WGS) entry which is preliminary data.</text>
</comment>
<organism evidence="1 2">
    <name type="scientific">Streptomyces abikoensis</name>
    <dbReference type="NCBI Taxonomy" id="97398"/>
    <lineage>
        <taxon>Bacteria</taxon>
        <taxon>Bacillati</taxon>
        <taxon>Actinomycetota</taxon>
        <taxon>Actinomycetes</taxon>
        <taxon>Kitasatosporales</taxon>
        <taxon>Streptomycetaceae</taxon>
        <taxon>Streptomyces</taxon>
    </lineage>
</organism>
<evidence type="ECO:0000313" key="2">
    <source>
        <dbReference type="Proteomes" id="UP001611162"/>
    </source>
</evidence>
<evidence type="ECO:0008006" key="3">
    <source>
        <dbReference type="Google" id="ProtNLM"/>
    </source>
</evidence>
<protein>
    <recommendedName>
        <fullName evidence="3">Transport-associated OB type 2 domain-containing protein</fullName>
    </recommendedName>
</protein>
<keyword evidence="2" id="KW-1185">Reference proteome</keyword>
<name>A0ABW7T7Y7_9ACTN</name>
<evidence type="ECO:0000313" key="1">
    <source>
        <dbReference type="EMBL" id="MFI0911933.1"/>
    </source>
</evidence>
<dbReference type="Proteomes" id="UP001611162">
    <property type="component" value="Unassembled WGS sequence"/>
</dbReference>
<proteinExistence type="predicted"/>
<accession>A0ABW7T7Y7</accession>
<reference evidence="1 2" key="1">
    <citation type="submission" date="2024-10" db="EMBL/GenBank/DDBJ databases">
        <title>The Natural Products Discovery Center: Release of the First 8490 Sequenced Strains for Exploring Actinobacteria Biosynthetic Diversity.</title>
        <authorList>
            <person name="Kalkreuter E."/>
            <person name="Kautsar S.A."/>
            <person name="Yang D."/>
            <person name="Bader C.D."/>
            <person name="Teijaro C.N."/>
            <person name="Fluegel L."/>
            <person name="Davis C.M."/>
            <person name="Simpson J.R."/>
            <person name="Lauterbach L."/>
            <person name="Steele A.D."/>
            <person name="Gui C."/>
            <person name="Meng S."/>
            <person name="Li G."/>
            <person name="Viehrig K."/>
            <person name="Ye F."/>
            <person name="Su P."/>
            <person name="Kiefer A.F."/>
            <person name="Nichols A."/>
            <person name="Cepeda A.J."/>
            <person name="Yan W."/>
            <person name="Fan B."/>
            <person name="Jiang Y."/>
            <person name="Adhikari A."/>
            <person name="Zheng C.-J."/>
            <person name="Schuster L."/>
            <person name="Cowan T.M."/>
            <person name="Smanski M.J."/>
            <person name="Chevrette M.G."/>
            <person name="De Carvalho L.P.S."/>
            <person name="Shen B."/>
        </authorList>
    </citation>
    <scope>NUCLEOTIDE SEQUENCE [LARGE SCALE GENOMIC DNA]</scope>
    <source>
        <strain evidence="1 2">NPDC020979</strain>
    </source>
</reference>